<evidence type="ECO:0000256" key="5">
    <source>
        <dbReference type="ARBA" id="ARBA00022801"/>
    </source>
</evidence>
<dbReference type="CDD" id="cd06602">
    <property type="entry name" value="GH31_MGAM_SI_GAA"/>
    <property type="match status" value="1"/>
</dbReference>
<keyword evidence="5 8" id="KW-0378">Hydrolase</keyword>
<evidence type="ECO:0000256" key="3">
    <source>
        <dbReference type="ARBA" id="ARBA00012741"/>
    </source>
</evidence>
<dbReference type="InterPro" id="IPR048395">
    <property type="entry name" value="Glyco_hydro_31_C"/>
</dbReference>
<evidence type="ECO:0000256" key="4">
    <source>
        <dbReference type="ARBA" id="ARBA00022729"/>
    </source>
</evidence>
<dbReference type="InterPro" id="IPR017853">
    <property type="entry name" value="GH"/>
</dbReference>
<evidence type="ECO:0000256" key="7">
    <source>
        <dbReference type="ARBA" id="ARBA00023295"/>
    </source>
</evidence>
<comment type="similarity">
    <text evidence="2 8">Belongs to the glycosyl hydrolase 31 family.</text>
</comment>
<keyword evidence="7 8" id="KW-0326">Glycosidase</keyword>
<keyword evidence="6" id="KW-0325">Glycoprotein</keyword>
<dbReference type="SUPFAM" id="SSF51011">
    <property type="entry name" value="Glycosyl hydrolase domain"/>
    <property type="match status" value="1"/>
</dbReference>
<dbReference type="FunFam" id="3.20.20.80:FF:000138">
    <property type="entry name" value="Putative alpha-glucosidase AgdA"/>
    <property type="match status" value="1"/>
</dbReference>
<dbReference type="OrthoDB" id="5839090at2759"/>
<protein>
    <recommendedName>
        <fullName evidence="3">alpha-glucosidase</fullName>
        <ecNumber evidence="3">3.2.1.20</ecNumber>
    </recommendedName>
</protein>
<dbReference type="SUPFAM" id="SSF74650">
    <property type="entry name" value="Galactose mutarotase-like"/>
    <property type="match status" value="1"/>
</dbReference>
<gene>
    <name evidence="12" type="ORF">TI39_contig263g00009</name>
</gene>
<evidence type="ECO:0000259" key="10">
    <source>
        <dbReference type="Pfam" id="PF01055"/>
    </source>
</evidence>
<reference evidence="12 13" key="1">
    <citation type="submission" date="2015-03" db="EMBL/GenBank/DDBJ databases">
        <title>RNA-seq based gene annotation and comparative genomics of four Zymoseptoria species reveal species-specific pathogenicity related genes and transposable element activity.</title>
        <authorList>
            <person name="Grandaubert J."/>
            <person name="Bhattacharyya A."/>
            <person name="Stukenbrock E.H."/>
        </authorList>
    </citation>
    <scope>NUCLEOTIDE SEQUENCE [LARGE SCALE GENOMIC DNA]</scope>
    <source>
        <strain evidence="12 13">Zb18110</strain>
    </source>
</reference>
<dbReference type="FunFam" id="2.60.40.1180:FF:000001">
    <property type="entry name" value="Maltase-glucoamylase, intestinal"/>
    <property type="match status" value="1"/>
</dbReference>
<feature type="domain" description="Glycosyl hydrolase family 31 C-terminal" evidence="11">
    <location>
        <begin position="809"/>
        <end position="901"/>
    </location>
</feature>
<dbReference type="Gene3D" id="2.60.40.1180">
    <property type="entry name" value="Golgi alpha-mannosidase II"/>
    <property type="match status" value="2"/>
</dbReference>
<dbReference type="InterPro" id="IPR000322">
    <property type="entry name" value="Glyco_hydro_31_TIM"/>
</dbReference>
<evidence type="ECO:0000313" key="12">
    <source>
        <dbReference type="EMBL" id="KJY02035.1"/>
    </source>
</evidence>
<keyword evidence="13" id="KW-1185">Reference proteome</keyword>
<dbReference type="Proteomes" id="UP000033647">
    <property type="component" value="Unassembled WGS sequence"/>
</dbReference>
<evidence type="ECO:0000256" key="6">
    <source>
        <dbReference type="ARBA" id="ARBA00023180"/>
    </source>
</evidence>
<dbReference type="InterPro" id="IPR011013">
    <property type="entry name" value="Gal_mutarotase_sf_dom"/>
</dbReference>
<dbReference type="Pfam" id="PF01055">
    <property type="entry name" value="Glyco_hydro_31_2nd"/>
    <property type="match status" value="1"/>
</dbReference>
<keyword evidence="9" id="KW-1133">Transmembrane helix</keyword>
<dbReference type="GO" id="GO:0004558">
    <property type="term" value="F:alpha-1,4-glucosidase activity"/>
    <property type="evidence" value="ECO:0007669"/>
    <property type="project" value="UniProtKB-EC"/>
</dbReference>
<dbReference type="EC" id="3.2.1.20" evidence="3"/>
<dbReference type="PANTHER" id="PTHR22762:SF133">
    <property type="entry name" value="P-TYPE DOMAIN-CONTAINING PROTEIN"/>
    <property type="match status" value="1"/>
</dbReference>
<feature type="transmembrane region" description="Helical" evidence="9">
    <location>
        <begin position="21"/>
        <end position="39"/>
    </location>
</feature>
<evidence type="ECO:0000313" key="13">
    <source>
        <dbReference type="Proteomes" id="UP000033647"/>
    </source>
</evidence>
<organism evidence="12 13">
    <name type="scientific">Zymoseptoria brevis</name>
    <dbReference type="NCBI Taxonomy" id="1047168"/>
    <lineage>
        <taxon>Eukaryota</taxon>
        <taxon>Fungi</taxon>
        <taxon>Dikarya</taxon>
        <taxon>Ascomycota</taxon>
        <taxon>Pezizomycotina</taxon>
        <taxon>Dothideomycetes</taxon>
        <taxon>Dothideomycetidae</taxon>
        <taxon>Mycosphaerellales</taxon>
        <taxon>Mycosphaerellaceae</taxon>
        <taxon>Zymoseptoria</taxon>
    </lineage>
</organism>
<keyword evidence="9" id="KW-0472">Membrane</keyword>
<comment type="catalytic activity">
    <reaction evidence="1">
        <text>Hydrolysis of terminal, non-reducing (1-&gt;4)-linked alpha-D-glucose residues with release of alpha-D-glucose.</text>
        <dbReference type="EC" id="3.2.1.20"/>
    </reaction>
</comment>
<evidence type="ECO:0000256" key="2">
    <source>
        <dbReference type="ARBA" id="ARBA00007806"/>
    </source>
</evidence>
<dbReference type="InterPro" id="IPR030458">
    <property type="entry name" value="Glyco_hydro_31_AS"/>
</dbReference>
<dbReference type="CDD" id="cd14752">
    <property type="entry name" value="GH31_N"/>
    <property type="match status" value="1"/>
</dbReference>
<dbReference type="PANTHER" id="PTHR22762">
    <property type="entry name" value="ALPHA-GLUCOSIDASE"/>
    <property type="match status" value="1"/>
</dbReference>
<dbReference type="Pfam" id="PF21365">
    <property type="entry name" value="Glyco_hydro_31_3rd"/>
    <property type="match status" value="1"/>
</dbReference>
<evidence type="ECO:0000256" key="1">
    <source>
        <dbReference type="ARBA" id="ARBA00001657"/>
    </source>
</evidence>
<comment type="caution">
    <text evidence="12">The sequence shown here is derived from an EMBL/GenBank/DDBJ whole genome shotgun (WGS) entry which is preliminary data.</text>
</comment>
<sequence>MTLRPTQRCPALRCRLQYRLGTPRTASVFFTIFVLLLVLQSPLSLDRIGEQDDMARIPWKQALLAASTIAYAQDASTSSAPADGLSNGAMATAAMSSTVSAQNTQFTVPASADEGVNILPTIKDPNAKQPQLLCPGYTASDIKHTVNGFTAMLNLAGEACNVYGTDVETLSFELDVQTAHRMRISIQPAYVDNSNRSHYILDPDVVPLPQDGIPENDTQSIDLQFSWTNEPSFAFRVLRKSTGDVLFDTTGSVLVYENQFIEFVSQMPRDYNMYGMGERIHDLRLGNNFTATFYAADVGDPIDENIYGVHPFYLDTRYFEVNNQTGEHTLIAAENASSGGDYVGYSHGVFLRNAHEMEALMLPSNLTWRTLGGSIDLYIFDGPTPEAVTKQYQLGAIGLPAMQQYWAFGFHQWNDIDFMAGYRDFTNDQNTFPYEAGQEFLERLHANAQHYIPIVDSAIYIPNPNNASDNYSIYTDGQNRGVFIATSEGDEEYIGEVWPGYTVFPDWHANESVAWWTDSMKAHYENIPWDGIWIDMSEVSSFCVGSCGTGNLSLNPVHPPFGLPGEEGSKIFSYPEGFNLTNATEAAMASSLSASQSSANAGPTSASSTTMSYFTPPAVTPGVRNVNWPPYSINNVQGDLAVHAVSPNATHADGVEEYDVHNLFGHQILNATYQALLEVFPNKRPMIIGRSTFAGSGKWAGHWGGDNTSLWAYMYFSISQALNFALFGIPMFGVDTCGFNGNSDEELCNRWMQLSAFFPFYRNHNTLSANSQEAYIWESVADASRKAMAIRYSLLPYMYTLFYNAHTTGSTVMRALSWEFPNDPSLAATDQQFLLGPALLVTPVLGQGQTSVQGVFPGVAQGELWYDWYTQEAISAQPGENVTIAAPLSHIPVFVRGGYVLPRQEALYTTAECRNSSWSLLAALDKNGAASGQLYVDDGESLVQNSTLLVDFTASNGTLYASARGLYEDTNSLANVTVLGVQSQPSAVALNGQNLTSGVAYNNTSKVLAVTGLQNLTSDGAWASDWTLTWS</sequence>
<dbReference type="STRING" id="1047168.A0A0F4GX85"/>
<feature type="domain" description="Glycoside hydrolase family 31 TIM barrel" evidence="10">
    <location>
        <begin position="412"/>
        <end position="801"/>
    </location>
</feature>
<dbReference type="InterPro" id="IPR013780">
    <property type="entry name" value="Glyco_hydro_b"/>
</dbReference>
<dbReference type="SUPFAM" id="SSF51445">
    <property type="entry name" value="(Trans)glycosidases"/>
    <property type="match status" value="1"/>
</dbReference>
<evidence type="ECO:0000259" key="11">
    <source>
        <dbReference type="Pfam" id="PF21365"/>
    </source>
</evidence>
<proteinExistence type="inferred from homology"/>
<accession>A0A0F4GX85</accession>
<keyword evidence="4" id="KW-0732">Signal</keyword>
<evidence type="ECO:0000256" key="9">
    <source>
        <dbReference type="SAM" id="Phobius"/>
    </source>
</evidence>
<dbReference type="EMBL" id="LAFY01000255">
    <property type="protein sequence ID" value="KJY02035.1"/>
    <property type="molecule type" value="Genomic_DNA"/>
</dbReference>
<dbReference type="PROSITE" id="PS00707">
    <property type="entry name" value="GLYCOSYL_HYDROL_F31_2"/>
    <property type="match status" value="1"/>
</dbReference>
<dbReference type="InterPro" id="IPR030459">
    <property type="entry name" value="Glyco_hydro_31_CS"/>
</dbReference>
<dbReference type="Gene3D" id="2.60.40.1760">
    <property type="entry name" value="glycosyl hydrolase (family 31)"/>
    <property type="match status" value="1"/>
</dbReference>
<dbReference type="PROSITE" id="PS00129">
    <property type="entry name" value="GLYCOSYL_HYDROL_F31_1"/>
    <property type="match status" value="1"/>
</dbReference>
<keyword evidence="9" id="KW-0812">Transmembrane</keyword>
<evidence type="ECO:0000256" key="8">
    <source>
        <dbReference type="RuleBase" id="RU361185"/>
    </source>
</evidence>
<name>A0A0F4GX85_9PEZI</name>
<dbReference type="Gene3D" id="3.20.20.80">
    <property type="entry name" value="Glycosidases"/>
    <property type="match status" value="2"/>
</dbReference>
<dbReference type="AlphaFoldDB" id="A0A0F4GX85"/>
<dbReference type="GO" id="GO:0030246">
    <property type="term" value="F:carbohydrate binding"/>
    <property type="evidence" value="ECO:0007669"/>
    <property type="project" value="InterPro"/>
</dbReference>
<dbReference type="GO" id="GO:0005975">
    <property type="term" value="P:carbohydrate metabolic process"/>
    <property type="evidence" value="ECO:0007669"/>
    <property type="project" value="InterPro"/>
</dbReference>